<keyword evidence="8" id="KW-1185">Reference proteome</keyword>
<evidence type="ECO:0000313" key="7">
    <source>
        <dbReference type="EMBL" id="AMD20231.1"/>
    </source>
</evidence>
<dbReference type="RefSeq" id="XP_017987227.1">
    <property type="nucleotide sequence ID" value="XM_018132195.1"/>
</dbReference>
<dbReference type="Proteomes" id="UP000243052">
    <property type="component" value="Chromosome iv"/>
</dbReference>
<feature type="domain" description="Sugar phosphate transporter" evidence="6">
    <location>
        <begin position="273"/>
        <end position="436"/>
    </location>
</feature>
<accession>A0A0X8HQQ7</accession>
<comment type="subcellular location">
    <subcellularLocation>
        <location evidence="1">Membrane</location>
        <topology evidence="1">Multi-pass membrane protein</topology>
    </subcellularLocation>
</comment>
<dbReference type="Pfam" id="PF03151">
    <property type="entry name" value="TPT"/>
    <property type="match status" value="2"/>
</dbReference>
<dbReference type="GeneID" id="28723470"/>
<organism evidence="7 8">
    <name type="scientific">Eremothecium sinecaudum</name>
    <dbReference type="NCBI Taxonomy" id="45286"/>
    <lineage>
        <taxon>Eukaryota</taxon>
        <taxon>Fungi</taxon>
        <taxon>Dikarya</taxon>
        <taxon>Ascomycota</taxon>
        <taxon>Saccharomycotina</taxon>
        <taxon>Saccharomycetes</taxon>
        <taxon>Saccharomycetales</taxon>
        <taxon>Saccharomycetaceae</taxon>
        <taxon>Eremothecium</taxon>
    </lineage>
</organism>
<dbReference type="PANTHER" id="PTHR11132">
    <property type="entry name" value="SOLUTE CARRIER FAMILY 35"/>
    <property type="match status" value="1"/>
</dbReference>
<dbReference type="STRING" id="45286.A0A0X8HQQ7"/>
<feature type="transmembrane region" description="Helical" evidence="5">
    <location>
        <begin position="273"/>
        <end position="295"/>
    </location>
</feature>
<feature type="transmembrane region" description="Helical" evidence="5">
    <location>
        <begin position="232"/>
        <end position="253"/>
    </location>
</feature>
<name>A0A0X8HQQ7_9SACH</name>
<keyword evidence="3 5" id="KW-1133">Transmembrane helix</keyword>
<dbReference type="InterPro" id="IPR050186">
    <property type="entry name" value="TPT_transporter"/>
</dbReference>
<sequence length="448" mass="50289">MITTQSTVQNTTSKLRGSIHKNLYEPTFHNIPNESQDSIPSKVQFSQGSNTLLKSKGDVLNFLPDSLTKLLPEVNIKVTLLCLFWYVTSSISSNISKAILREFPHPVALTELQFLTNAALCLLFATLINYCRTQQFNFHWISNTLQNLPEGLLPTYLNGSFYDCIWSKFLAVDKTALVSTFPMGLFQFFGHVTSYKATSLIPVSLVHSVKALSPIVTVCWYRFAKGKRFNSMTYLTLIPLMSGVMLTSSARTPTKEYSKDLSDTRSTPSAADSFYIIGLFFAAISMAIFVAQNIFSKSILTVKKKELLPSQKKTSNHVSVAASYNLDKITILFYCSCIGFLLTLPIVIITELLPSRSVFADFTYRTLFLFLIYGFTHFTQAMLAFQLIGRLSPVTYSIANIMKRIVVIGVALTWESHFSTRQILGLIMTVIGLYGYDKWGNKVSNHSH</sequence>
<evidence type="ECO:0000313" key="8">
    <source>
        <dbReference type="Proteomes" id="UP000243052"/>
    </source>
</evidence>
<proteinExistence type="predicted"/>
<reference evidence="7 8" key="1">
    <citation type="submission" date="2016-01" db="EMBL/GenBank/DDBJ databases">
        <title>Genome sequence of the yeast Holleya sinecauda.</title>
        <authorList>
            <person name="Dietrich F.S."/>
        </authorList>
    </citation>
    <scope>NUCLEOTIDE SEQUENCE [LARGE SCALE GENOMIC DNA]</scope>
    <source>
        <strain evidence="7 8">ATCC 58844</strain>
    </source>
</reference>
<feature type="transmembrane region" description="Helical" evidence="5">
    <location>
        <begin position="331"/>
        <end position="350"/>
    </location>
</feature>
<dbReference type="OrthoDB" id="1588579at2759"/>
<feature type="domain" description="Sugar phosphate transporter" evidence="6">
    <location>
        <begin position="77"/>
        <end position="248"/>
    </location>
</feature>
<protein>
    <submittedName>
        <fullName evidence="7">HDL513Wp</fullName>
    </submittedName>
</protein>
<dbReference type="InterPro" id="IPR004853">
    <property type="entry name" value="Sugar_P_trans_dom"/>
</dbReference>
<evidence type="ECO:0000256" key="5">
    <source>
        <dbReference type="SAM" id="Phobius"/>
    </source>
</evidence>
<dbReference type="GO" id="GO:0016020">
    <property type="term" value="C:membrane"/>
    <property type="evidence" value="ECO:0007669"/>
    <property type="project" value="UniProtKB-SubCell"/>
</dbReference>
<evidence type="ECO:0000256" key="4">
    <source>
        <dbReference type="ARBA" id="ARBA00023136"/>
    </source>
</evidence>
<evidence type="ECO:0000256" key="1">
    <source>
        <dbReference type="ARBA" id="ARBA00004141"/>
    </source>
</evidence>
<dbReference type="EMBL" id="CP014244">
    <property type="protein sequence ID" value="AMD20231.1"/>
    <property type="molecule type" value="Genomic_DNA"/>
</dbReference>
<evidence type="ECO:0000256" key="3">
    <source>
        <dbReference type="ARBA" id="ARBA00022989"/>
    </source>
</evidence>
<gene>
    <name evidence="7" type="ORF">AW171_hschr42116</name>
</gene>
<evidence type="ECO:0000259" key="6">
    <source>
        <dbReference type="Pfam" id="PF03151"/>
    </source>
</evidence>
<feature type="transmembrane region" description="Helical" evidence="5">
    <location>
        <begin position="362"/>
        <end position="385"/>
    </location>
</feature>
<keyword evidence="4 5" id="KW-0472">Membrane</keyword>
<keyword evidence="2 5" id="KW-0812">Transmembrane</keyword>
<dbReference type="AlphaFoldDB" id="A0A0X8HQQ7"/>
<evidence type="ECO:0000256" key="2">
    <source>
        <dbReference type="ARBA" id="ARBA00022692"/>
    </source>
</evidence>